<dbReference type="InParanoid" id="A0A067MMZ5"/>
<dbReference type="AlphaFoldDB" id="A0A067MMZ5"/>
<feature type="domain" description="BTB" evidence="2">
    <location>
        <begin position="87"/>
        <end position="158"/>
    </location>
</feature>
<dbReference type="CDD" id="cd18186">
    <property type="entry name" value="BTB_POZ_ZBTB_KLHL-like"/>
    <property type="match status" value="1"/>
</dbReference>
<gene>
    <name evidence="3" type="ORF">BOTBODRAFT_399100</name>
</gene>
<dbReference type="SUPFAM" id="SSF54695">
    <property type="entry name" value="POZ domain"/>
    <property type="match status" value="1"/>
</dbReference>
<evidence type="ECO:0000313" key="3">
    <source>
        <dbReference type="EMBL" id="KDQ13247.1"/>
    </source>
</evidence>
<feature type="compositionally biased region" description="Polar residues" evidence="1">
    <location>
        <begin position="29"/>
        <end position="40"/>
    </location>
</feature>
<name>A0A067MMZ5_BOTB1</name>
<dbReference type="InterPro" id="IPR011333">
    <property type="entry name" value="SKP1/BTB/POZ_sf"/>
</dbReference>
<dbReference type="PROSITE" id="PS50097">
    <property type="entry name" value="BTB"/>
    <property type="match status" value="1"/>
</dbReference>
<dbReference type="OrthoDB" id="2746456at2759"/>
<reference evidence="4" key="1">
    <citation type="journal article" date="2014" name="Proc. Natl. Acad. Sci. U.S.A.">
        <title>Extensive sampling of basidiomycete genomes demonstrates inadequacy of the white-rot/brown-rot paradigm for wood decay fungi.</title>
        <authorList>
            <person name="Riley R."/>
            <person name="Salamov A.A."/>
            <person name="Brown D.W."/>
            <person name="Nagy L.G."/>
            <person name="Floudas D."/>
            <person name="Held B.W."/>
            <person name="Levasseur A."/>
            <person name="Lombard V."/>
            <person name="Morin E."/>
            <person name="Otillar R."/>
            <person name="Lindquist E.A."/>
            <person name="Sun H."/>
            <person name="LaButti K.M."/>
            <person name="Schmutz J."/>
            <person name="Jabbour D."/>
            <person name="Luo H."/>
            <person name="Baker S.E."/>
            <person name="Pisabarro A.G."/>
            <person name="Walton J.D."/>
            <person name="Blanchette R.A."/>
            <person name="Henrissat B."/>
            <person name="Martin F."/>
            <person name="Cullen D."/>
            <person name="Hibbett D.S."/>
            <person name="Grigoriev I.V."/>
        </authorList>
    </citation>
    <scope>NUCLEOTIDE SEQUENCE [LARGE SCALE GENOMIC DNA]</scope>
    <source>
        <strain evidence="4">FD-172 SS1</strain>
    </source>
</reference>
<feature type="region of interest" description="Disordered" evidence="1">
    <location>
        <begin position="1"/>
        <end position="74"/>
    </location>
</feature>
<accession>A0A067MMZ5</accession>
<sequence length="428" mass="48158">MKFDLSETAPDGPTVRNPWESAGGAAAGNVTQPPKASSASGVEPKSAQGNQLAPGAPTTPPPNTKDAPDSSLPTISRRHPKFWFEDGNIVVRVDDRIFRVHMSTLKLRSTFFEDIFSEEVRSSAGIIDGCNIIDLEGRSCDFSALLDWLYPGGLSRATEHSKASFFTLACLLRASHQWKFPDAKDWALEELKLRWPPKLEEVPWQPDLTDHATKVIVLLQACGERTLLKRAFYRLLCVDDFGIKSGTENAAEENMTPATLAVKEYNHEPAKWAASDSTLSQDDILRIIRLHKYTTQRWISLTSKTPSYAFLSDRKRHAWRLSCLTILRSMWHAYVTEAQFASQGHFDPLGCLKEIKNVEWEKLGICQACAVDCRDRWEEERRRIWDELDVELGITSPSVGSYRGLDDRPRQPYQLTFNQAAAVYSGGK</sequence>
<dbReference type="SMART" id="SM00225">
    <property type="entry name" value="BTB"/>
    <property type="match status" value="1"/>
</dbReference>
<dbReference type="Gene3D" id="3.30.710.10">
    <property type="entry name" value="Potassium Channel Kv1.1, Chain A"/>
    <property type="match status" value="1"/>
</dbReference>
<dbReference type="HOGENOM" id="CLU_033082_5_1_1"/>
<protein>
    <recommendedName>
        <fullName evidence="2">BTB domain-containing protein</fullName>
    </recommendedName>
</protein>
<dbReference type="EMBL" id="KL198045">
    <property type="protein sequence ID" value="KDQ13247.1"/>
    <property type="molecule type" value="Genomic_DNA"/>
</dbReference>
<proteinExistence type="predicted"/>
<organism evidence="3 4">
    <name type="scientific">Botryobasidium botryosum (strain FD-172 SS1)</name>
    <dbReference type="NCBI Taxonomy" id="930990"/>
    <lineage>
        <taxon>Eukaryota</taxon>
        <taxon>Fungi</taxon>
        <taxon>Dikarya</taxon>
        <taxon>Basidiomycota</taxon>
        <taxon>Agaricomycotina</taxon>
        <taxon>Agaricomycetes</taxon>
        <taxon>Cantharellales</taxon>
        <taxon>Botryobasidiaceae</taxon>
        <taxon>Botryobasidium</taxon>
    </lineage>
</organism>
<evidence type="ECO:0000256" key="1">
    <source>
        <dbReference type="SAM" id="MobiDB-lite"/>
    </source>
</evidence>
<dbReference type="Pfam" id="PF00651">
    <property type="entry name" value="BTB"/>
    <property type="match status" value="1"/>
</dbReference>
<keyword evidence="4" id="KW-1185">Reference proteome</keyword>
<dbReference type="Proteomes" id="UP000027195">
    <property type="component" value="Unassembled WGS sequence"/>
</dbReference>
<dbReference type="InterPro" id="IPR000210">
    <property type="entry name" value="BTB/POZ_dom"/>
</dbReference>
<evidence type="ECO:0000259" key="2">
    <source>
        <dbReference type="PROSITE" id="PS50097"/>
    </source>
</evidence>
<evidence type="ECO:0000313" key="4">
    <source>
        <dbReference type="Proteomes" id="UP000027195"/>
    </source>
</evidence>